<evidence type="ECO:0000313" key="3">
    <source>
        <dbReference type="Proteomes" id="UP000185511"/>
    </source>
</evidence>
<reference evidence="3" key="1">
    <citation type="submission" date="2016-06" db="EMBL/GenBank/DDBJ databases">
        <title>Complete genome sequence of Actinoalloteichus fjordicus DSM 46855 (=ADI127-17), type strain of the new species Actinoalloteichus fjordicus.</title>
        <authorList>
            <person name="Ruckert C."/>
            <person name="Nouioui I."/>
            <person name="Willmese J."/>
            <person name="van Wezel G."/>
            <person name="Klenk H.-P."/>
            <person name="Kalinowski J."/>
            <person name="Zotchev S.B."/>
        </authorList>
    </citation>
    <scope>NUCLEOTIDE SEQUENCE [LARGE SCALE GENOMIC DNA]</scope>
    <source>
        <strain evidence="3">ADI127-7</strain>
    </source>
</reference>
<dbReference type="AlphaFoldDB" id="A0AAC9PRB5"/>
<evidence type="ECO:0008006" key="4">
    <source>
        <dbReference type="Google" id="ProtNLM"/>
    </source>
</evidence>
<protein>
    <recommendedName>
        <fullName evidence="4">Tetratricopeptide repeat protein</fullName>
    </recommendedName>
</protein>
<dbReference type="SUPFAM" id="SSF48452">
    <property type="entry name" value="TPR-like"/>
    <property type="match status" value="1"/>
</dbReference>
<evidence type="ECO:0000256" key="1">
    <source>
        <dbReference type="SAM" id="Coils"/>
    </source>
</evidence>
<evidence type="ECO:0000313" key="2">
    <source>
        <dbReference type="EMBL" id="APU14134.1"/>
    </source>
</evidence>
<dbReference type="Gene3D" id="1.25.40.10">
    <property type="entry name" value="Tetratricopeptide repeat domain"/>
    <property type="match status" value="1"/>
</dbReference>
<keyword evidence="1" id="KW-0175">Coiled coil</keyword>
<proteinExistence type="predicted"/>
<dbReference type="InterPro" id="IPR019734">
    <property type="entry name" value="TPR_rpt"/>
</dbReference>
<dbReference type="KEGG" id="acad:UA74_10355"/>
<dbReference type="SMART" id="SM00028">
    <property type="entry name" value="TPR"/>
    <property type="match status" value="4"/>
</dbReference>
<dbReference type="InterPro" id="IPR011990">
    <property type="entry name" value="TPR-like_helical_dom_sf"/>
</dbReference>
<name>A0AAC9PRB5_9PSEU</name>
<organism evidence="2 3">
    <name type="scientific">Actinoalloteichus fjordicus</name>
    <dbReference type="NCBI Taxonomy" id="1612552"/>
    <lineage>
        <taxon>Bacteria</taxon>
        <taxon>Bacillati</taxon>
        <taxon>Actinomycetota</taxon>
        <taxon>Actinomycetes</taxon>
        <taxon>Pseudonocardiales</taxon>
        <taxon>Pseudonocardiaceae</taxon>
        <taxon>Actinoalloteichus</taxon>
    </lineage>
</organism>
<dbReference type="RefSeq" id="WP_075740062.1">
    <property type="nucleotide sequence ID" value="NZ_CP016076.1"/>
</dbReference>
<dbReference type="Proteomes" id="UP000185511">
    <property type="component" value="Chromosome"/>
</dbReference>
<sequence>MSDDRNGATAQGETRRRAVEGLGRARWEAWRRLALLPTPITPGLAAAVLAAEVDDARRLLEDLVDRALLVREQERYDYDDTQRALAEELGEVEDVERALLARRATDWFVHSAVNANEAVTHVSGPAVTPGAPADGVTPEVFDSAEAGRAWCETWSRDLVSWVRFATAAGLTRRAWELPVVWWEYLSLTKPWVIWRTASKAALRTARAAEDLLGQGWMLHALGVIAIEETDWDRAAAYLDEALRIRTELGQERELGWTLTALSRAALDRNSIEDAPLDASRVLDRVAEAERAFTSVDCIDGLSNVWSYRAQALHHLGREDDAVSAQLRAAELADQVDSPVLSAFTLARLAEMRLALGDWDDAVTMADAAADLARRIGWLWCVVNARTTEGTAHHAAGRDAEARRAWETALTVALRLSDVRAEALERRLAEL</sequence>
<gene>
    <name evidence="2" type="ORF">UA74_10355</name>
</gene>
<accession>A0AAC9PRB5</accession>
<keyword evidence="3" id="KW-1185">Reference proteome</keyword>
<feature type="coiled-coil region" evidence="1">
    <location>
        <begin position="46"/>
        <end position="98"/>
    </location>
</feature>
<dbReference type="EMBL" id="CP016076">
    <property type="protein sequence ID" value="APU14134.1"/>
    <property type="molecule type" value="Genomic_DNA"/>
</dbReference>